<reference evidence="2" key="2">
    <citation type="submission" date="2023-06" db="EMBL/GenBank/DDBJ databases">
        <authorList>
            <person name="Ma L."/>
            <person name="Liu K.-W."/>
            <person name="Li Z."/>
            <person name="Hsiao Y.-Y."/>
            <person name="Qi Y."/>
            <person name="Fu T."/>
            <person name="Tang G."/>
            <person name="Zhang D."/>
            <person name="Sun W.-H."/>
            <person name="Liu D.-K."/>
            <person name="Li Y."/>
            <person name="Chen G.-Z."/>
            <person name="Liu X.-D."/>
            <person name="Liao X.-Y."/>
            <person name="Jiang Y.-T."/>
            <person name="Yu X."/>
            <person name="Hao Y."/>
            <person name="Huang J."/>
            <person name="Zhao X.-W."/>
            <person name="Ke S."/>
            <person name="Chen Y.-Y."/>
            <person name="Wu W.-L."/>
            <person name="Hsu J.-L."/>
            <person name="Lin Y.-F."/>
            <person name="Huang M.-D."/>
            <person name="Li C.-Y."/>
            <person name="Huang L."/>
            <person name="Wang Z.-W."/>
            <person name="Zhao X."/>
            <person name="Zhong W.-Y."/>
            <person name="Peng D.-H."/>
            <person name="Ahmad S."/>
            <person name="Lan S."/>
            <person name="Zhang J.-S."/>
            <person name="Tsai W.-C."/>
            <person name="Van De Peer Y."/>
            <person name="Liu Z.-J."/>
        </authorList>
    </citation>
    <scope>NUCLEOTIDE SEQUENCE</scope>
    <source>
        <strain evidence="2">CP</strain>
        <tissue evidence="2">Leaves</tissue>
    </source>
</reference>
<evidence type="ECO:0000313" key="3">
    <source>
        <dbReference type="Proteomes" id="UP001180020"/>
    </source>
</evidence>
<feature type="compositionally biased region" description="Polar residues" evidence="1">
    <location>
        <begin position="590"/>
        <end position="599"/>
    </location>
</feature>
<evidence type="ECO:0000313" key="2">
    <source>
        <dbReference type="EMBL" id="KAK1310757.1"/>
    </source>
</evidence>
<feature type="compositionally biased region" description="Basic and acidic residues" evidence="1">
    <location>
        <begin position="300"/>
        <end position="309"/>
    </location>
</feature>
<dbReference type="EMBL" id="JAUJYO010000008">
    <property type="protein sequence ID" value="KAK1310757.1"/>
    <property type="molecule type" value="Genomic_DNA"/>
</dbReference>
<keyword evidence="3" id="KW-1185">Reference proteome</keyword>
<accession>A0AAV9EBK6</accession>
<protein>
    <submittedName>
        <fullName evidence="2">Uncharacterized protein</fullName>
    </submittedName>
</protein>
<dbReference type="PANTHER" id="PTHR46156:SF1">
    <property type="entry name" value="ZINC FINGER CCCH DOMAIN-CONTAINING PROTEIN 3"/>
    <property type="match status" value="1"/>
</dbReference>
<feature type="compositionally biased region" description="Polar residues" evidence="1">
    <location>
        <begin position="561"/>
        <end position="581"/>
    </location>
</feature>
<dbReference type="GO" id="GO:0005634">
    <property type="term" value="C:nucleus"/>
    <property type="evidence" value="ECO:0007669"/>
    <property type="project" value="TreeGrafter"/>
</dbReference>
<organism evidence="2 3">
    <name type="scientific">Acorus calamus</name>
    <name type="common">Sweet flag</name>
    <dbReference type="NCBI Taxonomy" id="4465"/>
    <lineage>
        <taxon>Eukaryota</taxon>
        <taxon>Viridiplantae</taxon>
        <taxon>Streptophyta</taxon>
        <taxon>Embryophyta</taxon>
        <taxon>Tracheophyta</taxon>
        <taxon>Spermatophyta</taxon>
        <taxon>Magnoliopsida</taxon>
        <taxon>Liliopsida</taxon>
        <taxon>Acoraceae</taxon>
        <taxon>Acorus</taxon>
    </lineage>
</organism>
<feature type="region of interest" description="Disordered" evidence="1">
    <location>
        <begin position="558"/>
        <end position="616"/>
    </location>
</feature>
<dbReference type="Proteomes" id="UP001180020">
    <property type="component" value="Unassembled WGS sequence"/>
</dbReference>
<feature type="compositionally biased region" description="Polar residues" evidence="1">
    <location>
        <begin position="138"/>
        <end position="156"/>
    </location>
</feature>
<dbReference type="AlphaFoldDB" id="A0AAV9EBK6"/>
<feature type="compositionally biased region" description="Basic and acidic residues" evidence="1">
    <location>
        <begin position="434"/>
        <end position="451"/>
    </location>
</feature>
<dbReference type="PANTHER" id="PTHR46156">
    <property type="entry name" value="CCCH ZINGC FINGER"/>
    <property type="match status" value="1"/>
</dbReference>
<gene>
    <name evidence="2" type="ORF">QJS10_CPA08g00490</name>
</gene>
<feature type="region of interest" description="Disordered" evidence="1">
    <location>
        <begin position="291"/>
        <end position="313"/>
    </location>
</feature>
<reference evidence="2" key="1">
    <citation type="journal article" date="2023" name="Nat. Commun.">
        <title>Diploid and tetraploid genomes of Acorus and the evolution of monocots.</title>
        <authorList>
            <person name="Ma L."/>
            <person name="Liu K.W."/>
            <person name="Li Z."/>
            <person name="Hsiao Y.Y."/>
            <person name="Qi Y."/>
            <person name="Fu T."/>
            <person name="Tang G.D."/>
            <person name="Zhang D."/>
            <person name="Sun W.H."/>
            <person name="Liu D.K."/>
            <person name="Li Y."/>
            <person name="Chen G.Z."/>
            <person name="Liu X.D."/>
            <person name="Liao X.Y."/>
            <person name="Jiang Y.T."/>
            <person name="Yu X."/>
            <person name="Hao Y."/>
            <person name="Huang J."/>
            <person name="Zhao X.W."/>
            <person name="Ke S."/>
            <person name="Chen Y.Y."/>
            <person name="Wu W.L."/>
            <person name="Hsu J.L."/>
            <person name="Lin Y.F."/>
            <person name="Huang M.D."/>
            <person name="Li C.Y."/>
            <person name="Huang L."/>
            <person name="Wang Z.W."/>
            <person name="Zhao X."/>
            <person name="Zhong W.Y."/>
            <person name="Peng D.H."/>
            <person name="Ahmad S."/>
            <person name="Lan S."/>
            <person name="Zhang J.S."/>
            <person name="Tsai W.C."/>
            <person name="Van de Peer Y."/>
            <person name="Liu Z.J."/>
        </authorList>
    </citation>
    <scope>NUCLEOTIDE SEQUENCE</scope>
    <source>
        <strain evidence="2">CP</strain>
    </source>
</reference>
<name>A0AAV9EBK6_ACOCL</name>
<feature type="region of interest" description="Disordered" evidence="1">
    <location>
        <begin position="129"/>
        <end position="169"/>
    </location>
</feature>
<feature type="region of interest" description="Disordered" evidence="1">
    <location>
        <begin position="53"/>
        <end position="111"/>
    </location>
</feature>
<feature type="region of interest" description="Disordered" evidence="1">
    <location>
        <begin position="428"/>
        <end position="461"/>
    </location>
</feature>
<sequence>MVTAPMPHRKVKIIPCFLLLQVERMDWMGLYSLMFHSGQIHWLPKRSSIPQAPATNRTPCWQPLNGGLVRPNNTPAHTENRLTSKKSPGGPSQGPNLSSPSSGGKAKVPVKKVIKKLVKRKRIVKKMVPRSKACGGPANSQASSHGTVIHNDSTSPLVHERNSSLPEEPVVPDSALPVVATNHTSPPVLSCLQGITAVQTPGGLEPEESFEIAATHGAHSSGDDDLKDEPTVMPEEDIALQVHLNVALAESNKEPILLSSYGNLFPANQSGINEQVGLPSTTTTCCDEASLTNVDDHDDEERRGGEKPGADLTEDLVKPYAGRHESTAFSHTYGKEVEAPPFSNLDVRDTVSSQVSPLRATDVNENLGLLMDKDWLMPHVDCPPNVESDIVPMDIKEVMGHLASDSSKNDSLEILCAVPGAEVVNAEWPSFPSSDKEAQRDYSDLDEKHSGDVLPLDASGPSLVQSEIETKSYETTTTDCTFLDKTSVLLPPQRVSSIAKYNIEVKSYETTSSDCILLDKASMLLPPQQMEPSTMDSMAKGIGLTNFRDHKTSGIPKFSAHQESLGSGPSKVPLSNQTTRNRTWHRTGSPLPSSPTRQDSGYPLGREVPKRSGRAQSAYVRKGNSLVRKPAAAVPLSQRSSFPVATAVHQINITKSDGLNNKSFKDNVHGVDKAAALGKSGPNPLGKTKYPILPFSSKPFTSIEDPQHCHLYGSQNTLTKTGSETFIQATERLIKPKTQEDMHMHVGPLENQPADVLAGSTETPIISDDGNPKSSNANKVIYVKRKSNQLVATLGLNFVIQLATTRKNLVTNLQQNYLISTIERTRISSFAMPSPQKF</sequence>
<feature type="compositionally biased region" description="Polar residues" evidence="1">
    <location>
        <begin position="93"/>
        <end position="102"/>
    </location>
</feature>
<evidence type="ECO:0000256" key="1">
    <source>
        <dbReference type="SAM" id="MobiDB-lite"/>
    </source>
</evidence>
<comment type="caution">
    <text evidence="2">The sequence shown here is derived from an EMBL/GenBank/DDBJ whole genome shotgun (WGS) entry which is preliminary data.</text>
</comment>
<proteinExistence type="predicted"/>